<comment type="caution">
    <text evidence="1">The sequence shown here is derived from an EMBL/GenBank/DDBJ whole genome shotgun (WGS) entry which is preliminary data.</text>
</comment>
<sequence>MAAGAAVTHHPAHLPIEDQHIFQQRRPSQNPPRTIRTTASAAASTIDTRAHISNLERVLLKTHHTPVPLSQHLLRPTATSFSSSSTTNNNLLHALNLSTLFSSIRSSYANFTGAEVSPRGLAQLNASSPIPLAPPEIVHRLPLAPSPRLQLVRPP</sequence>
<gene>
    <name evidence="1" type="ORF">HPP92_014211</name>
</gene>
<name>A0A835QQH8_VANPL</name>
<organism evidence="1 2">
    <name type="scientific">Vanilla planifolia</name>
    <name type="common">Vanilla</name>
    <dbReference type="NCBI Taxonomy" id="51239"/>
    <lineage>
        <taxon>Eukaryota</taxon>
        <taxon>Viridiplantae</taxon>
        <taxon>Streptophyta</taxon>
        <taxon>Embryophyta</taxon>
        <taxon>Tracheophyta</taxon>
        <taxon>Spermatophyta</taxon>
        <taxon>Magnoliopsida</taxon>
        <taxon>Liliopsida</taxon>
        <taxon>Asparagales</taxon>
        <taxon>Orchidaceae</taxon>
        <taxon>Vanilloideae</taxon>
        <taxon>Vanilleae</taxon>
        <taxon>Vanilla</taxon>
    </lineage>
</organism>
<dbReference type="AlphaFoldDB" id="A0A835QQH8"/>
<proteinExistence type="predicted"/>
<dbReference type="Proteomes" id="UP000639772">
    <property type="component" value="Chromosome 7"/>
</dbReference>
<evidence type="ECO:0000313" key="2">
    <source>
        <dbReference type="Proteomes" id="UP000639772"/>
    </source>
</evidence>
<evidence type="ECO:0000313" key="1">
    <source>
        <dbReference type="EMBL" id="KAG0474525.1"/>
    </source>
</evidence>
<reference evidence="1 2" key="1">
    <citation type="journal article" date="2020" name="Nat. Food">
        <title>A phased Vanilla planifolia genome enables genetic improvement of flavour and production.</title>
        <authorList>
            <person name="Hasing T."/>
            <person name="Tang H."/>
            <person name="Brym M."/>
            <person name="Khazi F."/>
            <person name="Huang T."/>
            <person name="Chambers A.H."/>
        </authorList>
    </citation>
    <scope>NUCLEOTIDE SEQUENCE [LARGE SCALE GENOMIC DNA]</scope>
    <source>
        <tissue evidence="1">Leaf</tissue>
    </source>
</reference>
<protein>
    <submittedName>
        <fullName evidence="1">Uncharacterized protein</fullName>
    </submittedName>
</protein>
<dbReference type="EMBL" id="JADCNM010000007">
    <property type="protein sequence ID" value="KAG0474525.1"/>
    <property type="molecule type" value="Genomic_DNA"/>
</dbReference>
<accession>A0A835QQH8</accession>